<dbReference type="GO" id="GO:0005576">
    <property type="term" value="C:extracellular region"/>
    <property type="evidence" value="ECO:0007669"/>
    <property type="project" value="UniProtKB-SubCell"/>
</dbReference>
<evidence type="ECO:0000256" key="11">
    <source>
        <dbReference type="ARBA" id="ARBA00023004"/>
    </source>
</evidence>
<comment type="caution">
    <text evidence="22">The sequence shown here is derived from an EMBL/GenBank/DDBJ whole genome shotgun (WGS) entry which is preliminary data.</text>
</comment>
<dbReference type="PRINTS" id="PR00458">
    <property type="entry name" value="PEROXIDASE"/>
</dbReference>
<dbReference type="Gene3D" id="1.10.420.10">
    <property type="entry name" value="Peroxidase, domain 2"/>
    <property type="match status" value="1"/>
</dbReference>
<dbReference type="EMBL" id="CM029041">
    <property type="protein sequence ID" value="KAG2629692.1"/>
    <property type="molecule type" value="Genomic_DNA"/>
</dbReference>
<evidence type="ECO:0000256" key="3">
    <source>
        <dbReference type="ARBA" id="ARBA00004613"/>
    </source>
</evidence>
<keyword evidence="11 17" id="KW-0408">Iron</keyword>
<protein>
    <recommendedName>
        <fullName evidence="5 20">Peroxidase</fullName>
        <ecNumber evidence="5 20">1.11.1.7</ecNumber>
    </recommendedName>
</protein>
<evidence type="ECO:0000313" key="23">
    <source>
        <dbReference type="Proteomes" id="UP000823388"/>
    </source>
</evidence>
<feature type="binding site" evidence="17">
    <location>
        <position position="85"/>
    </location>
    <ligand>
        <name>Ca(2+)</name>
        <dbReference type="ChEBI" id="CHEBI:29108"/>
        <label>1</label>
    </ligand>
</feature>
<sequence>MARSCSGMMSPTSSSSVPATLLLLVVVLLLAGGCHGSPPLKAHFYRRSCPAAEAVVRDIVVARVAADPAALPAKLLRLFFHDCFVRGCDASVLIDSTPGTGGGGGGAAEKDAAPNASLGGFDVIDTAKAVLEAVCPGTVSCADIVALAARDAVSFQFGRELWDVQLGRRDGVVSRASEAAAGIPSPSDNFTALEANFAAKGLDVKDLVILSGAHTIGVAHCNTFAARLGGGSGSNSAAGADPALNAAYAAELRARCGPAAASNNATAVPMDPGSPARFDAHYFVNLKLGRGLFASDAALLADRRAAGMIHRLTRQAHFLREFRNAVRKMGRVGVLTGERGEIRRHCRAVNRR</sequence>
<feature type="binding site" description="axial binding residue" evidence="17">
    <location>
        <position position="214"/>
    </location>
    <ligand>
        <name>heme b</name>
        <dbReference type="ChEBI" id="CHEBI:60344"/>
    </ligand>
    <ligandPart>
        <name>Fe</name>
        <dbReference type="ChEBI" id="CHEBI:18248"/>
    </ligandPart>
</feature>
<evidence type="ECO:0000256" key="18">
    <source>
        <dbReference type="PIRSR" id="PIRSR600823-4"/>
    </source>
</evidence>
<evidence type="ECO:0000256" key="19">
    <source>
        <dbReference type="PIRSR" id="PIRSR600823-5"/>
    </source>
</evidence>
<evidence type="ECO:0000256" key="14">
    <source>
        <dbReference type="ARBA" id="ARBA00023324"/>
    </source>
</evidence>
<keyword evidence="8 17" id="KW-0479">Metal-binding</keyword>
<dbReference type="GO" id="GO:0046872">
    <property type="term" value="F:metal ion binding"/>
    <property type="evidence" value="ECO:0007669"/>
    <property type="project" value="UniProtKB-UniRule"/>
</dbReference>
<feature type="disulfide bond" evidence="19">
    <location>
        <begin position="221"/>
        <end position="256"/>
    </location>
</feature>
<keyword evidence="20" id="KW-0732">Signal</keyword>
<dbReference type="GO" id="GO:0006979">
    <property type="term" value="P:response to oxidative stress"/>
    <property type="evidence" value="ECO:0007669"/>
    <property type="project" value="UniProtKB-UniRule"/>
</dbReference>
<evidence type="ECO:0000259" key="21">
    <source>
        <dbReference type="PROSITE" id="PS50873"/>
    </source>
</evidence>
<evidence type="ECO:0000256" key="6">
    <source>
        <dbReference type="ARBA" id="ARBA00022559"/>
    </source>
</evidence>
<dbReference type="InterPro" id="IPR010255">
    <property type="entry name" value="Haem_peroxidase_sf"/>
</dbReference>
<evidence type="ECO:0000256" key="2">
    <source>
        <dbReference type="ARBA" id="ARBA00002322"/>
    </source>
</evidence>
<evidence type="ECO:0000256" key="16">
    <source>
        <dbReference type="PIRSR" id="PIRSR600823-2"/>
    </source>
</evidence>
<feature type="disulfide bond" evidence="19">
    <location>
        <begin position="49"/>
        <end position="135"/>
    </location>
</feature>
<dbReference type="Pfam" id="PF00141">
    <property type="entry name" value="peroxidase"/>
    <property type="match status" value="1"/>
</dbReference>
<comment type="similarity">
    <text evidence="4">Belongs to the peroxidase family. Ascorbate peroxidase subfamily.</text>
</comment>
<feature type="binding site" evidence="17">
    <location>
        <position position="271"/>
    </location>
    <ligand>
        <name>Ca(2+)</name>
        <dbReference type="ChEBI" id="CHEBI:29108"/>
        <label>2</label>
    </ligand>
</feature>
<feature type="active site" description="Proton acceptor" evidence="15">
    <location>
        <position position="81"/>
    </location>
</feature>
<keyword evidence="20" id="KW-0964">Secreted</keyword>
<accession>A0A8T0UZR3</accession>
<dbReference type="InterPro" id="IPR000823">
    <property type="entry name" value="Peroxidase_pln"/>
</dbReference>
<dbReference type="PRINTS" id="PR00461">
    <property type="entry name" value="PLPEROXIDASE"/>
</dbReference>
<keyword evidence="9 17" id="KW-0106">Calcium</keyword>
<dbReference type="InterPro" id="IPR019793">
    <property type="entry name" value="Peroxidases_heam-ligand_BS"/>
</dbReference>
<dbReference type="PROSITE" id="PS51257">
    <property type="entry name" value="PROKAR_LIPOPROTEIN"/>
    <property type="match status" value="1"/>
</dbReference>
<feature type="binding site" evidence="17">
    <location>
        <position position="215"/>
    </location>
    <ligand>
        <name>Ca(2+)</name>
        <dbReference type="ChEBI" id="CHEBI:29108"/>
        <label>2</label>
    </ligand>
</feature>
<feature type="disulfide bond" evidence="19">
    <location>
        <begin position="83"/>
        <end position="88"/>
    </location>
</feature>
<feature type="binding site" evidence="17">
    <location>
        <position position="87"/>
    </location>
    <ligand>
        <name>Ca(2+)</name>
        <dbReference type="ChEBI" id="CHEBI:29108"/>
        <label>1</label>
    </ligand>
</feature>
<comment type="cofactor">
    <cofactor evidence="17 20">
        <name>heme b</name>
        <dbReference type="ChEBI" id="CHEBI:60344"/>
    </cofactor>
    <text evidence="17 20">Binds 1 heme b (iron(II)-protoporphyrin IX) group per subunit.</text>
</comment>
<evidence type="ECO:0000256" key="12">
    <source>
        <dbReference type="ARBA" id="ARBA00023157"/>
    </source>
</evidence>
<evidence type="ECO:0000256" key="4">
    <source>
        <dbReference type="ARBA" id="ARBA00006873"/>
    </source>
</evidence>
<dbReference type="GO" id="GO:0042744">
    <property type="term" value="P:hydrogen peroxide catabolic process"/>
    <property type="evidence" value="ECO:0007669"/>
    <property type="project" value="UniProtKB-KW"/>
</dbReference>
<feature type="domain" description="Plant heme peroxidase family profile" evidence="21">
    <location>
        <begin position="39"/>
        <end position="350"/>
    </location>
</feature>
<comment type="subcellular location">
    <subcellularLocation>
        <location evidence="3 20">Secreted</location>
    </subcellularLocation>
</comment>
<feature type="binding site" evidence="17">
    <location>
        <position position="91"/>
    </location>
    <ligand>
        <name>Ca(2+)</name>
        <dbReference type="ChEBI" id="CHEBI:29108"/>
        <label>1</label>
    </ligand>
</feature>
<dbReference type="InterPro" id="IPR033905">
    <property type="entry name" value="Secretory_peroxidase"/>
</dbReference>
<feature type="site" description="Transition state stabilizer" evidence="18">
    <location>
        <position position="77"/>
    </location>
</feature>
<feature type="binding site" evidence="17">
    <location>
        <position position="82"/>
    </location>
    <ligand>
        <name>Ca(2+)</name>
        <dbReference type="ChEBI" id="CHEBI:29108"/>
        <label>1</label>
    </ligand>
</feature>
<keyword evidence="6 20" id="KW-0575">Peroxidase</keyword>
<keyword evidence="14 20" id="KW-0376">Hydrogen peroxide</keyword>
<organism evidence="22 23">
    <name type="scientific">Panicum virgatum</name>
    <name type="common">Blackwell switchgrass</name>
    <dbReference type="NCBI Taxonomy" id="38727"/>
    <lineage>
        <taxon>Eukaryota</taxon>
        <taxon>Viridiplantae</taxon>
        <taxon>Streptophyta</taxon>
        <taxon>Embryophyta</taxon>
        <taxon>Tracheophyta</taxon>
        <taxon>Spermatophyta</taxon>
        <taxon>Magnoliopsida</taxon>
        <taxon>Liliopsida</taxon>
        <taxon>Poales</taxon>
        <taxon>Poaceae</taxon>
        <taxon>PACMAD clade</taxon>
        <taxon>Panicoideae</taxon>
        <taxon>Panicodae</taxon>
        <taxon>Paniceae</taxon>
        <taxon>Panicinae</taxon>
        <taxon>Panicum</taxon>
        <taxon>Panicum sect. Hiantes</taxon>
    </lineage>
</organism>
<dbReference type="SUPFAM" id="SSF48113">
    <property type="entry name" value="Heme-dependent peroxidases"/>
    <property type="match status" value="1"/>
</dbReference>
<dbReference type="PANTHER" id="PTHR31235">
    <property type="entry name" value="PEROXIDASE 25-RELATED"/>
    <property type="match status" value="1"/>
</dbReference>
<evidence type="ECO:0000256" key="1">
    <source>
        <dbReference type="ARBA" id="ARBA00000189"/>
    </source>
</evidence>
<evidence type="ECO:0000256" key="7">
    <source>
        <dbReference type="ARBA" id="ARBA00022617"/>
    </source>
</evidence>
<keyword evidence="13" id="KW-0873">Pyrrolidone carboxylic acid</keyword>
<keyword evidence="23" id="KW-1185">Reference proteome</keyword>
<feature type="binding site" evidence="16">
    <location>
        <position position="184"/>
    </location>
    <ligand>
        <name>substrate</name>
    </ligand>
</feature>
<dbReference type="InterPro" id="IPR002016">
    <property type="entry name" value="Haem_peroxidase"/>
</dbReference>
<evidence type="ECO:0000256" key="10">
    <source>
        <dbReference type="ARBA" id="ARBA00023002"/>
    </source>
</evidence>
<dbReference type="FunFam" id="1.10.520.10:FF:000008">
    <property type="entry name" value="Peroxidase"/>
    <property type="match status" value="1"/>
</dbReference>
<dbReference type="PROSITE" id="PS50873">
    <property type="entry name" value="PEROXIDASE_4"/>
    <property type="match status" value="1"/>
</dbReference>
<keyword evidence="7 20" id="KW-0349">Heme</keyword>
<dbReference type="OrthoDB" id="2113341at2759"/>
<dbReference type="EC" id="1.11.1.7" evidence="5 20"/>
<feature type="binding site" evidence="17">
    <location>
        <position position="109"/>
    </location>
    <ligand>
        <name>Ca(2+)</name>
        <dbReference type="ChEBI" id="CHEBI:29108"/>
        <label>1</label>
    </ligand>
</feature>
<dbReference type="FunFam" id="1.10.420.10:FF:000001">
    <property type="entry name" value="Peroxidase"/>
    <property type="match status" value="1"/>
</dbReference>
<dbReference type="AlphaFoldDB" id="A0A8T0UZR3"/>
<feature type="binding site" evidence="17">
    <location>
        <position position="279"/>
    </location>
    <ligand>
        <name>Ca(2+)</name>
        <dbReference type="ChEBI" id="CHEBI:29108"/>
        <label>2</label>
    </ligand>
</feature>
<dbReference type="GO" id="GO:0140825">
    <property type="term" value="F:lactoperoxidase activity"/>
    <property type="evidence" value="ECO:0007669"/>
    <property type="project" value="UniProtKB-EC"/>
</dbReference>
<evidence type="ECO:0000256" key="17">
    <source>
        <dbReference type="PIRSR" id="PIRSR600823-3"/>
    </source>
</evidence>
<evidence type="ECO:0000313" key="22">
    <source>
        <dbReference type="EMBL" id="KAG2629692.1"/>
    </source>
</evidence>
<comment type="similarity">
    <text evidence="20">Belongs to the peroxidase family. Classical plant (class III) peroxidase subfamily.</text>
</comment>
<dbReference type="Proteomes" id="UP000823388">
    <property type="component" value="Chromosome 3K"/>
</dbReference>
<keyword evidence="10 20" id="KW-0560">Oxidoreductase</keyword>
<proteinExistence type="inferred from homology"/>
<dbReference type="PROSITE" id="PS00435">
    <property type="entry name" value="PEROXIDASE_1"/>
    <property type="match status" value="1"/>
</dbReference>
<dbReference type="GO" id="GO:0020037">
    <property type="term" value="F:heme binding"/>
    <property type="evidence" value="ECO:0007669"/>
    <property type="project" value="UniProtKB-UniRule"/>
</dbReference>
<dbReference type="Gene3D" id="1.10.520.10">
    <property type="match status" value="1"/>
</dbReference>
<evidence type="ECO:0000256" key="15">
    <source>
        <dbReference type="PIRSR" id="PIRSR600823-1"/>
    </source>
</evidence>
<feature type="signal peptide" evidence="20">
    <location>
        <begin position="1"/>
        <end position="36"/>
    </location>
</feature>
<comment type="function">
    <text evidence="2">Removal of H(2)O(2), oxidation of toxic reductants, biosynthesis and degradation of lignin, suberization, auxin catabolism, response to environmental stresses such as wounding, pathogen attack and oxidative stress. These functions might be dependent on each isozyme/isoform in each plant tissue.</text>
</comment>
<keyword evidence="12 19" id="KW-1015">Disulfide bond</keyword>
<comment type="catalytic activity">
    <reaction evidence="1 20">
        <text>2 a phenolic donor + H2O2 = 2 a phenolic radical donor + 2 H2O</text>
        <dbReference type="Rhea" id="RHEA:56136"/>
        <dbReference type="ChEBI" id="CHEBI:15377"/>
        <dbReference type="ChEBI" id="CHEBI:16240"/>
        <dbReference type="ChEBI" id="CHEBI:139520"/>
        <dbReference type="ChEBI" id="CHEBI:139521"/>
        <dbReference type="EC" id="1.11.1.7"/>
    </reaction>
</comment>
<comment type="cofactor">
    <cofactor evidence="17 20">
        <name>Ca(2+)</name>
        <dbReference type="ChEBI" id="CHEBI:29108"/>
    </cofactor>
    <text evidence="17 20">Binds 2 calcium ions per subunit.</text>
</comment>
<evidence type="ECO:0000256" key="20">
    <source>
        <dbReference type="RuleBase" id="RU362060"/>
    </source>
</evidence>
<evidence type="ECO:0000256" key="8">
    <source>
        <dbReference type="ARBA" id="ARBA00022723"/>
    </source>
</evidence>
<reference evidence="22" key="1">
    <citation type="submission" date="2020-05" db="EMBL/GenBank/DDBJ databases">
        <title>WGS assembly of Panicum virgatum.</title>
        <authorList>
            <person name="Lovell J.T."/>
            <person name="Jenkins J."/>
            <person name="Shu S."/>
            <person name="Juenger T.E."/>
            <person name="Schmutz J."/>
        </authorList>
    </citation>
    <scope>NUCLEOTIDE SEQUENCE</scope>
    <source>
        <strain evidence="22">AP13</strain>
    </source>
</reference>
<feature type="binding site" evidence="17">
    <location>
        <position position="89"/>
    </location>
    <ligand>
        <name>Ca(2+)</name>
        <dbReference type="ChEBI" id="CHEBI:29108"/>
        <label>1</label>
    </ligand>
</feature>
<evidence type="ECO:0000256" key="9">
    <source>
        <dbReference type="ARBA" id="ARBA00022837"/>
    </source>
</evidence>
<evidence type="ECO:0000256" key="5">
    <source>
        <dbReference type="ARBA" id="ARBA00012313"/>
    </source>
</evidence>
<feature type="chain" id="PRO_5035965245" description="Peroxidase" evidence="20">
    <location>
        <begin position="37"/>
        <end position="352"/>
    </location>
</feature>
<name>A0A8T0UZR3_PANVG</name>
<gene>
    <name evidence="22" type="ORF">PVAP13_3KG445400</name>
</gene>
<feature type="disulfide bond" evidence="19">
    <location>
        <begin position="141"/>
        <end position="346"/>
    </location>
</feature>
<dbReference type="CDD" id="cd00693">
    <property type="entry name" value="secretory_peroxidase"/>
    <property type="match status" value="1"/>
</dbReference>
<evidence type="ECO:0000256" key="13">
    <source>
        <dbReference type="ARBA" id="ARBA00023283"/>
    </source>
</evidence>